<organism evidence="2 3">
    <name type="scientific">Parablautia intestinalis</name>
    <dbReference type="NCBI Taxonomy" id="2320100"/>
    <lineage>
        <taxon>Bacteria</taxon>
        <taxon>Bacillati</taxon>
        <taxon>Bacillota</taxon>
        <taxon>Clostridia</taxon>
        <taxon>Lachnospirales</taxon>
        <taxon>Lachnospiraceae</taxon>
        <taxon>Parablautia</taxon>
    </lineage>
</organism>
<dbReference type="SUPFAM" id="SSF52540">
    <property type="entry name" value="P-loop containing nucleoside triphosphate hydrolases"/>
    <property type="match status" value="1"/>
</dbReference>
<comment type="caution">
    <text evidence="2">The sequence shown here is derived from an EMBL/GenBank/DDBJ whole genome shotgun (WGS) entry which is preliminary data.</text>
</comment>
<sequence>MVPIMSFCYGIFAKILTFCKPKKTSPTNKELHEKLFSSVCDTYTNIHIADYTSSRLLKCDQNVPPEVTQSARKIIQEEKTRKAADYFRTKIIDSQMIKNDEQTVLAIVSMLLDVISKDASISEDTKVELVTGSTKKELLTQKIFILPDFLAGLFLYAVTVDNRKGQELSSELNYENFLFYCSKGNMDLKIVNSIDDLRKSNDPVITLMPELDPIISQCNRALRDSQRKIHVYSWNELDFESVYVTPELVQMERRQKHEFPIIGIDFGSSTIAGRSISHSHFISYREYISSIYNTMPIDLMETLSKATIFHDFEVPKILSTTGKNYLNVLPETNFFRKTLGETLTSSPHASLIRELFMKDDIVYIVGGAGYGKSLFLKGLCVNPYVLYGFREKPLLIIYGDIKRMIKRDGTFRPMTDFLEECFINGSLVKPDELYPNLIVECLREKKCLVLLDALDEIGNDQREKIHHLIINYFMLQYPGNKVCITSRERGFIPHEDITWYRINPITLRDAGEYIDRFIELDKFEESEKQRFLKQAGHLINNQFVNGFLTLSLLLAIYKNEEELPANKIALYQKCFEYIAFSREQNKKLLINSYTNEPYDWKILAKFMADATFMELTQLGKGKNIDLKDTEIEKLLSELYRRSFDSTAEFKNAVQMFLQFCSNRTEVFIPASDQNTRYKFFHRSFYEYFYSEYIVFRTKSVEETYQKLFCFGVDSEAFELTAALYQQKNPNYLVDLILYVFMKMENYRIDSDIYVKTFDILIMLMQTIDDKTLIHRFIKYFLENAENISRLPLMTNFGMIYNVFRKEQKYFTKQFHSDNMSLFQKIQKLMENYLMKSIAHCGKILIDTGNIHVTFHEITSQKGIHLPLLLFLLPHPYGILMDWMKKLANKDIGNPVSILERDMDNDLCSFANFVLHSPLIKQIDVYHAILVNA</sequence>
<evidence type="ECO:0000259" key="1">
    <source>
        <dbReference type="Pfam" id="PF05729"/>
    </source>
</evidence>
<accession>A0A3A9AGP8</accession>
<dbReference type="Proteomes" id="UP000280696">
    <property type="component" value="Unassembled WGS sequence"/>
</dbReference>
<dbReference type="InterPro" id="IPR007111">
    <property type="entry name" value="NACHT_NTPase"/>
</dbReference>
<gene>
    <name evidence="2" type="ORF">D7V94_14105</name>
</gene>
<protein>
    <submittedName>
        <fullName evidence="2">NACHT domain-containing protein</fullName>
    </submittedName>
</protein>
<name>A0A3A9AGP8_9FIRM</name>
<evidence type="ECO:0000313" key="2">
    <source>
        <dbReference type="EMBL" id="RKI90254.1"/>
    </source>
</evidence>
<dbReference type="OrthoDB" id="2081291at2"/>
<dbReference type="InterPro" id="IPR027417">
    <property type="entry name" value="P-loop_NTPase"/>
</dbReference>
<dbReference type="AlphaFoldDB" id="A0A3A9AGP8"/>
<feature type="domain" description="NACHT" evidence="1">
    <location>
        <begin position="361"/>
        <end position="516"/>
    </location>
</feature>
<reference evidence="2 3" key="1">
    <citation type="submission" date="2018-09" db="EMBL/GenBank/DDBJ databases">
        <title>Murine metabolic-syndrome-specific gut microbial biobank.</title>
        <authorList>
            <person name="Liu C."/>
        </authorList>
    </citation>
    <scope>NUCLEOTIDE SEQUENCE [LARGE SCALE GENOMIC DNA]</scope>
    <source>
        <strain evidence="2 3">0.1xD8-82</strain>
    </source>
</reference>
<dbReference type="Pfam" id="PF05729">
    <property type="entry name" value="NACHT"/>
    <property type="match status" value="1"/>
</dbReference>
<proteinExistence type="predicted"/>
<dbReference type="EMBL" id="RAYQ01000015">
    <property type="protein sequence ID" value="RKI90254.1"/>
    <property type="molecule type" value="Genomic_DNA"/>
</dbReference>
<evidence type="ECO:0000313" key="3">
    <source>
        <dbReference type="Proteomes" id="UP000280696"/>
    </source>
</evidence>
<keyword evidence="3" id="KW-1185">Reference proteome</keyword>
<dbReference type="Gene3D" id="3.40.50.300">
    <property type="entry name" value="P-loop containing nucleotide triphosphate hydrolases"/>
    <property type="match status" value="1"/>
</dbReference>